<dbReference type="AlphaFoldDB" id="A0A8J2WAI7"/>
<dbReference type="GO" id="GO:0007601">
    <property type="term" value="P:visual perception"/>
    <property type="evidence" value="ECO:0007669"/>
    <property type="project" value="UniProtKB-KW"/>
</dbReference>
<gene>
    <name evidence="12" type="ORF">DGAL_LOCUS1614</name>
</gene>
<keyword evidence="9" id="KW-0844">Vision</keyword>
<evidence type="ECO:0000256" key="10">
    <source>
        <dbReference type="SAM" id="Phobius"/>
    </source>
</evidence>
<dbReference type="Gene3D" id="1.20.1070.10">
    <property type="entry name" value="Rhodopsin 7-helix transmembrane proteins"/>
    <property type="match status" value="1"/>
</dbReference>
<keyword evidence="4 10" id="KW-1133">Transmembrane helix</keyword>
<comment type="caution">
    <text evidence="12">The sequence shown here is derived from an EMBL/GenBank/DDBJ whole genome shotgun (WGS) entry which is preliminary data.</text>
</comment>
<dbReference type="SUPFAM" id="SSF81321">
    <property type="entry name" value="Family A G protein-coupled receptor-like"/>
    <property type="match status" value="1"/>
</dbReference>
<evidence type="ECO:0000256" key="1">
    <source>
        <dbReference type="ARBA" id="ARBA00004141"/>
    </source>
</evidence>
<evidence type="ECO:0000313" key="12">
    <source>
        <dbReference type="EMBL" id="CAH0099475.1"/>
    </source>
</evidence>
<organism evidence="12 13">
    <name type="scientific">Daphnia galeata</name>
    <dbReference type="NCBI Taxonomy" id="27404"/>
    <lineage>
        <taxon>Eukaryota</taxon>
        <taxon>Metazoa</taxon>
        <taxon>Ecdysozoa</taxon>
        <taxon>Arthropoda</taxon>
        <taxon>Crustacea</taxon>
        <taxon>Branchiopoda</taxon>
        <taxon>Diplostraca</taxon>
        <taxon>Cladocera</taxon>
        <taxon>Anomopoda</taxon>
        <taxon>Daphniidae</taxon>
        <taxon>Daphnia</taxon>
    </lineage>
</organism>
<keyword evidence="9" id="KW-0716">Sensory transduction</keyword>
<name>A0A8J2WAI7_9CRUS</name>
<feature type="transmembrane region" description="Helical" evidence="10">
    <location>
        <begin position="173"/>
        <end position="195"/>
    </location>
</feature>
<dbReference type="OrthoDB" id="2101615at2759"/>
<evidence type="ECO:0000256" key="4">
    <source>
        <dbReference type="ARBA" id="ARBA00022989"/>
    </source>
</evidence>
<feature type="transmembrane region" description="Helical" evidence="10">
    <location>
        <begin position="102"/>
        <end position="126"/>
    </location>
</feature>
<feature type="transmembrane region" description="Helical" evidence="10">
    <location>
        <begin position="223"/>
        <end position="244"/>
    </location>
</feature>
<feature type="transmembrane region" description="Helical" evidence="10">
    <location>
        <begin position="138"/>
        <end position="161"/>
    </location>
</feature>
<evidence type="ECO:0000256" key="2">
    <source>
        <dbReference type="ARBA" id="ARBA00010663"/>
    </source>
</evidence>
<dbReference type="EMBL" id="CAKKLH010000019">
    <property type="protein sequence ID" value="CAH0099475.1"/>
    <property type="molecule type" value="Genomic_DNA"/>
</dbReference>
<evidence type="ECO:0000259" key="11">
    <source>
        <dbReference type="PROSITE" id="PS50262"/>
    </source>
</evidence>
<feature type="domain" description="G-protein coupled receptors family 1 profile" evidence="11">
    <location>
        <begin position="81"/>
        <end position="301"/>
    </location>
</feature>
<evidence type="ECO:0000256" key="8">
    <source>
        <dbReference type="ARBA" id="ARBA00023224"/>
    </source>
</evidence>
<reference evidence="12" key="1">
    <citation type="submission" date="2021-11" db="EMBL/GenBank/DDBJ databases">
        <authorList>
            <person name="Schell T."/>
        </authorList>
    </citation>
    <scope>NUCLEOTIDE SEQUENCE</scope>
    <source>
        <strain evidence="12">M5</strain>
    </source>
</reference>
<sequence>MAIPATTNISANVSDAVLLGIVLDIVKEQWNQSDLMGDVLLSNSSINKNTDVELVNLLMPIWAYQSAAVYLIFISVFGLLMNIVVVIVIINDPQRMTPLNWMLFNLACSDGMIAGFGTPISAAAAFQYHWPFGDELCVAYAMIMSTAGIGSITTLTALAFSGSGGGSAKLGRVQAAILLTLIWIYSLAVTCPPLFGWGRYDREAAHISCSVNWESKMDNNRSYILYMFSFGLVVPFVVIVASYVSILRVVKKGRNVSPSYTGDGYVVSCVMGQATSPRQLVALRRYYFPKNAENSSCADAI</sequence>
<evidence type="ECO:0000256" key="5">
    <source>
        <dbReference type="ARBA" id="ARBA00023040"/>
    </source>
</evidence>
<dbReference type="InterPro" id="IPR000276">
    <property type="entry name" value="GPCR_Rhodpsn"/>
</dbReference>
<dbReference type="PRINTS" id="PR00237">
    <property type="entry name" value="GPCRRHODOPSN"/>
</dbReference>
<dbReference type="InterPro" id="IPR017452">
    <property type="entry name" value="GPCR_Rhodpsn_7TM"/>
</dbReference>
<evidence type="ECO:0000256" key="3">
    <source>
        <dbReference type="ARBA" id="ARBA00022692"/>
    </source>
</evidence>
<comment type="similarity">
    <text evidence="2">Belongs to the G-protein coupled receptor 1 family.</text>
</comment>
<protein>
    <recommendedName>
        <fullName evidence="11">G-protein coupled receptors family 1 profile domain-containing protein</fullName>
    </recommendedName>
</protein>
<keyword evidence="6 10" id="KW-0472">Membrane</keyword>
<proteinExistence type="inferred from homology"/>
<dbReference type="Proteomes" id="UP000789390">
    <property type="component" value="Unassembled WGS sequence"/>
</dbReference>
<comment type="subcellular location">
    <subcellularLocation>
        <location evidence="1">Membrane</location>
        <topology evidence="1">Multi-pass membrane protein</topology>
    </subcellularLocation>
</comment>
<dbReference type="GO" id="GO:0016020">
    <property type="term" value="C:membrane"/>
    <property type="evidence" value="ECO:0007669"/>
    <property type="project" value="UniProtKB-SubCell"/>
</dbReference>
<dbReference type="GO" id="GO:0004930">
    <property type="term" value="F:G protein-coupled receptor activity"/>
    <property type="evidence" value="ECO:0007669"/>
    <property type="project" value="UniProtKB-KW"/>
</dbReference>
<accession>A0A8J2WAI7</accession>
<dbReference type="PANTHER" id="PTHR24240">
    <property type="entry name" value="OPSIN"/>
    <property type="match status" value="1"/>
</dbReference>
<evidence type="ECO:0000256" key="6">
    <source>
        <dbReference type="ARBA" id="ARBA00023136"/>
    </source>
</evidence>
<dbReference type="PROSITE" id="PS50262">
    <property type="entry name" value="G_PROTEIN_RECEP_F1_2"/>
    <property type="match status" value="1"/>
</dbReference>
<evidence type="ECO:0000256" key="7">
    <source>
        <dbReference type="ARBA" id="ARBA00023170"/>
    </source>
</evidence>
<keyword evidence="7" id="KW-0675">Receptor</keyword>
<keyword evidence="8" id="KW-0807">Transducer</keyword>
<evidence type="ECO:0000256" key="9">
    <source>
        <dbReference type="ARBA" id="ARBA00023305"/>
    </source>
</evidence>
<keyword evidence="5" id="KW-0297">G-protein coupled receptor</keyword>
<evidence type="ECO:0000313" key="13">
    <source>
        <dbReference type="Proteomes" id="UP000789390"/>
    </source>
</evidence>
<keyword evidence="3 10" id="KW-0812">Transmembrane</keyword>
<dbReference type="InterPro" id="IPR050125">
    <property type="entry name" value="GPCR_opsins"/>
</dbReference>
<keyword evidence="13" id="KW-1185">Reference proteome</keyword>
<feature type="transmembrane region" description="Helical" evidence="10">
    <location>
        <begin position="67"/>
        <end position="90"/>
    </location>
</feature>
<dbReference type="Pfam" id="PF00001">
    <property type="entry name" value="7tm_1"/>
    <property type="match status" value="1"/>
</dbReference>